<keyword evidence="2" id="KW-0624">Polysaccharide degradation</keyword>
<dbReference type="CDD" id="cd04084">
    <property type="entry name" value="CBM6_xylanase-like"/>
    <property type="match status" value="1"/>
</dbReference>
<evidence type="ECO:0000313" key="10">
    <source>
        <dbReference type="Proteomes" id="UP000622648"/>
    </source>
</evidence>
<dbReference type="Gene3D" id="2.60.120.260">
    <property type="entry name" value="Galactose-binding domain-like"/>
    <property type="match status" value="1"/>
</dbReference>
<evidence type="ECO:0000256" key="1">
    <source>
        <dbReference type="ARBA" id="ARBA00009865"/>
    </source>
</evidence>
<feature type="domain" description="CBM6" evidence="8">
    <location>
        <begin position="300"/>
        <end position="426"/>
    </location>
</feature>
<dbReference type="SMART" id="SM00606">
    <property type="entry name" value="CBD_IV"/>
    <property type="match status" value="1"/>
</dbReference>
<name>A0ABQ1SP03_9SPHI</name>
<dbReference type="PANTHER" id="PTHR43772">
    <property type="entry name" value="ENDO-1,4-BETA-XYLANASE"/>
    <property type="match status" value="1"/>
</dbReference>
<dbReference type="InterPro" id="IPR006710">
    <property type="entry name" value="Glyco_hydro_43"/>
</dbReference>
<keyword evidence="2" id="KW-0858">Xylan degradation</keyword>
<dbReference type="Pfam" id="PF04616">
    <property type="entry name" value="Glyco_hydro_43"/>
    <property type="match status" value="1"/>
</dbReference>
<evidence type="ECO:0000256" key="2">
    <source>
        <dbReference type="ARBA" id="ARBA00022651"/>
    </source>
</evidence>
<accession>A0ABQ1SP03</accession>
<dbReference type="Gene3D" id="2.115.10.20">
    <property type="entry name" value="Glycosyl hydrolase domain, family 43"/>
    <property type="match status" value="1"/>
</dbReference>
<dbReference type="Proteomes" id="UP000622648">
    <property type="component" value="Unassembled WGS sequence"/>
</dbReference>
<dbReference type="SUPFAM" id="SSF49785">
    <property type="entry name" value="Galactose-binding domain-like"/>
    <property type="match status" value="1"/>
</dbReference>
<keyword evidence="3" id="KW-0732">Signal</keyword>
<dbReference type="InterPro" id="IPR023296">
    <property type="entry name" value="Glyco_hydro_beta-prop_sf"/>
</dbReference>
<dbReference type="PROSITE" id="PS51175">
    <property type="entry name" value="CBM6"/>
    <property type="match status" value="1"/>
</dbReference>
<keyword evidence="4 7" id="KW-0378">Hydrolase</keyword>
<dbReference type="InterPro" id="IPR005084">
    <property type="entry name" value="CBM6"/>
</dbReference>
<organism evidence="9 10">
    <name type="scientific">Pedobacter psychrotolerans</name>
    <dbReference type="NCBI Taxonomy" id="1843235"/>
    <lineage>
        <taxon>Bacteria</taxon>
        <taxon>Pseudomonadati</taxon>
        <taxon>Bacteroidota</taxon>
        <taxon>Sphingobacteriia</taxon>
        <taxon>Sphingobacteriales</taxon>
        <taxon>Sphingobacteriaceae</taxon>
        <taxon>Pedobacter</taxon>
    </lineage>
</organism>
<dbReference type="Pfam" id="PF03422">
    <property type="entry name" value="CBM_6"/>
    <property type="match status" value="1"/>
</dbReference>
<evidence type="ECO:0000313" key="9">
    <source>
        <dbReference type="EMBL" id="GGE51957.1"/>
    </source>
</evidence>
<protein>
    <submittedName>
        <fullName evidence="9">Endo-1,4-beta-xylanase</fullName>
    </submittedName>
</protein>
<dbReference type="InterPro" id="IPR052176">
    <property type="entry name" value="Glycosyl_Hydrlase_43_Enz"/>
</dbReference>
<evidence type="ECO:0000256" key="7">
    <source>
        <dbReference type="RuleBase" id="RU361187"/>
    </source>
</evidence>
<evidence type="ECO:0000259" key="8">
    <source>
        <dbReference type="PROSITE" id="PS51175"/>
    </source>
</evidence>
<keyword evidence="10" id="KW-1185">Reference proteome</keyword>
<comment type="caution">
    <text evidence="9">The sequence shown here is derived from an EMBL/GenBank/DDBJ whole genome shotgun (WGS) entry which is preliminary data.</text>
</comment>
<comment type="similarity">
    <text evidence="1 7">Belongs to the glycosyl hydrolase 43 family.</text>
</comment>
<sequence>MQTHYTADPAPLVYNGKLYLYTSHDEDNSTWFVMNNWKLYTTEDMVNWTDHGAVASYETFDWAIGDAWAIQVIERNGKFFLYAPVKSMDKKRSAIGVAVADNPYGPFYDPLGKPLISVSDGDIDPTVFLDADGKAYLYWGNPDCYYAELNDDMISLKGDAVRVPMTVASFGKREANERRPTLYEEGPWLYQRSSLYYLFWAGGPIPEHLGYSTSKTPTGPWKYNGTLMPPEGKSFTNHPGVVDYKGKTYLFYHSGALPGGNGFNRSVAVQEMNFKKDGSIAPMKMTDGIAKPLQNLNPYQKVEAETIAWSENVKASENKNVGVFVTAKKNLAYTKVKSVDFGAAGALKFTARVGTTHNSDVSMEVHADGLNGPLLSTVKVPLTGGNNRWAVVSNTVSKITGIHDLYFVFKGKAETDVAFFDYWMFTK</sequence>
<evidence type="ECO:0000256" key="3">
    <source>
        <dbReference type="ARBA" id="ARBA00022729"/>
    </source>
</evidence>
<gene>
    <name evidence="9" type="primary">xynD</name>
    <name evidence="9" type="ORF">GCM10011413_17850</name>
</gene>
<evidence type="ECO:0000256" key="5">
    <source>
        <dbReference type="ARBA" id="ARBA00023277"/>
    </source>
</evidence>
<dbReference type="PANTHER" id="PTHR43772:SF2">
    <property type="entry name" value="PUTATIVE (AFU_ORTHOLOGUE AFUA_2G04480)-RELATED"/>
    <property type="match status" value="1"/>
</dbReference>
<proteinExistence type="inferred from homology"/>
<dbReference type="EMBL" id="BMJO01000003">
    <property type="protein sequence ID" value="GGE51957.1"/>
    <property type="molecule type" value="Genomic_DNA"/>
</dbReference>
<evidence type="ECO:0000256" key="6">
    <source>
        <dbReference type="ARBA" id="ARBA00023295"/>
    </source>
</evidence>
<dbReference type="SUPFAM" id="SSF75005">
    <property type="entry name" value="Arabinanase/levansucrase/invertase"/>
    <property type="match status" value="1"/>
</dbReference>
<dbReference type="CDD" id="cd18618">
    <property type="entry name" value="GH43_Xsa43E-like"/>
    <property type="match status" value="1"/>
</dbReference>
<dbReference type="InterPro" id="IPR008979">
    <property type="entry name" value="Galactose-bd-like_sf"/>
</dbReference>
<keyword evidence="5" id="KW-0119">Carbohydrate metabolism</keyword>
<keyword evidence="6 7" id="KW-0326">Glycosidase</keyword>
<dbReference type="InterPro" id="IPR006584">
    <property type="entry name" value="Cellulose-bd_IV"/>
</dbReference>
<evidence type="ECO:0000256" key="4">
    <source>
        <dbReference type="ARBA" id="ARBA00022801"/>
    </source>
</evidence>
<reference evidence="10" key="1">
    <citation type="journal article" date="2019" name="Int. J. Syst. Evol. Microbiol.">
        <title>The Global Catalogue of Microorganisms (GCM) 10K type strain sequencing project: providing services to taxonomists for standard genome sequencing and annotation.</title>
        <authorList>
            <consortium name="The Broad Institute Genomics Platform"/>
            <consortium name="The Broad Institute Genome Sequencing Center for Infectious Disease"/>
            <person name="Wu L."/>
            <person name="Ma J."/>
        </authorList>
    </citation>
    <scope>NUCLEOTIDE SEQUENCE [LARGE SCALE GENOMIC DNA]</scope>
    <source>
        <strain evidence="10">CGMCC 1.15644</strain>
    </source>
</reference>